<sequence>MFCSSKPDNICWWLEVVTLTEVTHLLSAKGVFRFLNVCVYIFKCILVAHFYLVLFAYTRLYGSTWAIKGMRLECLYYCLVL</sequence>
<keyword evidence="1" id="KW-0472">Membrane</keyword>
<proteinExistence type="predicted"/>
<evidence type="ECO:0000313" key="3">
    <source>
        <dbReference type="Proteomes" id="UP000812440"/>
    </source>
</evidence>
<reference evidence="2" key="1">
    <citation type="thesis" date="2020" institute="ProQuest LLC" country="789 East Eisenhower Parkway, Ann Arbor, MI, USA">
        <title>Comparative Genomics and Chromosome Evolution.</title>
        <authorList>
            <person name="Mudd A.B."/>
        </authorList>
    </citation>
    <scope>NUCLEOTIDE SEQUENCE</scope>
    <source>
        <strain evidence="2">Female2</strain>
        <tissue evidence="2">Blood</tissue>
    </source>
</reference>
<dbReference type="EMBL" id="JAACNH010000009">
    <property type="protein sequence ID" value="KAG8432713.1"/>
    <property type="molecule type" value="Genomic_DNA"/>
</dbReference>
<gene>
    <name evidence="2" type="ORF">GDO86_017091</name>
</gene>
<name>A0A8T2ILN4_9PIPI</name>
<evidence type="ECO:0000313" key="2">
    <source>
        <dbReference type="EMBL" id="KAG8432713.1"/>
    </source>
</evidence>
<comment type="caution">
    <text evidence="2">The sequence shown here is derived from an EMBL/GenBank/DDBJ whole genome shotgun (WGS) entry which is preliminary data.</text>
</comment>
<accession>A0A8T2ILN4</accession>
<protein>
    <submittedName>
        <fullName evidence="2">Uncharacterized protein</fullName>
    </submittedName>
</protein>
<keyword evidence="1" id="KW-0812">Transmembrane</keyword>
<keyword evidence="1" id="KW-1133">Transmembrane helix</keyword>
<dbReference type="Proteomes" id="UP000812440">
    <property type="component" value="Chromosome 9"/>
</dbReference>
<feature type="transmembrane region" description="Helical" evidence="1">
    <location>
        <begin position="34"/>
        <end position="57"/>
    </location>
</feature>
<organism evidence="2 3">
    <name type="scientific">Hymenochirus boettgeri</name>
    <name type="common">Congo dwarf clawed frog</name>
    <dbReference type="NCBI Taxonomy" id="247094"/>
    <lineage>
        <taxon>Eukaryota</taxon>
        <taxon>Metazoa</taxon>
        <taxon>Chordata</taxon>
        <taxon>Craniata</taxon>
        <taxon>Vertebrata</taxon>
        <taxon>Euteleostomi</taxon>
        <taxon>Amphibia</taxon>
        <taxon>Batrachia</taxon>
        <taxon>Anura</taxon>
        <taxon>Pipoidea</taxon>
        <taxon>Pipidae</taxon>
        <taxon>Pipinae</taxon>
        <taxon>Hymenochirus</taxon>
    </lineage>
</organism>
<dbReference type="AlphaFoldDB" id="A0A8T2ILN4"/>
<keyword evidence="3" id="KW-1185">Reference proteome</keyword>
<evidence type="ECO:0000256" key="1">
    <source>
        <dbReference type="SAM" id="Phobius"/>
    </source>
</evidence>